<evidence type="ECO:0000313" key="3">
    <source>
        <dbReference type="Proteomes" id="UP000184191"/>
    </source>
</evidence>
<evidence type="ECO:0000256" key="1">
    <source>
        <dbReference type="SAM" id="Phobius"/>
    </source>
</evidence>
<accession>A0A1M6VNN2</accession>
<keyword evidence="1" id="KW-1133">Transmembrane helix</keyword>
<reference evidence="3" key="1">
    <citation type="submission" date="2016-11" db="EMBL/GenBank/DDBJ databases">
        <authorList>
            <person name="Varghese N."/>
            <person name="Submissions S."/>
        </authorList>
    </citation>
    <scope>NUCLEOTIDE SEQUENCE [LARGE SCALE GENOMIC DNA]</scope>
    <source>
        <strain evidence="3">DSM 29327</strain>
    </source>
</reference>
<protein>
    <submittedName>
        <fullName evidence="2">Uncharacterized protein</fullName>
    </submittedName>
</protein>
<feature type="transmembrane region" description="Helical" evidence="1">
    <location>
        <begin position="53"/>
        <end position="73"/>
    </location>
</feature>
<sequence>MSPERGPVFLARRTYRRRRLADAARLLPIVGTVLICIPLLWQGEGASGSTRTTMAMFYIFGLWMILATIAGIISRHLRAAENKEPPRGAGS</sequence>
<gene>
    <name evidence="2" type="ORF">SAMN05444414_101423</name>
</gene>
<dbReference type="OrthoDB" id="7871801at2"/>
<dbReference type="Proteomes" id="UP000184191">
    <property type="component" value="Unassembled WGS sequence"/>
</dbReference>
<keyword evidence="1" id="KW-0812">Transmembrane</keyword>
<dbReference type="EMBL" id="FRBN01000001">
    <property type="protein sequence ID" value="SHK82964.1"/>
    <property type="molecule type" value="Genomic_DNA"/>
</dbReference>
<keyword evidence="3" id="KW-1185">Reference proteome</keyword>
<keyword evidence="1" id="KW-0472">Membrane</keyword>
<dbReference type="STRING" id="1054996.SAMN05444414_101423"/>
<proteinExistence type="predicted"/>
<evidence type="ECO:0000313" key="2">
    <source>
        <dbReference type="EMBL" id="SHK82964.1"/>
    </source>
</evidence>
<feature type="transmembrane region" description="Helical" evidence="1">
    <location>
        <begin position="20"/>
        <end position="41"/>
    </location>
</feature>
<name>A0A1M6VNN2_9RHOB</name>
<organism evidence="2 3">
    <name type="scientific">Roseovarius marisflavi</name>
    <dbReference type="NCBI Taxonomy" id="1054996"/>
    <lineage>
        <taxon>Bacteria</taxon>
        <taxon>Pseudomonadati</taxon>
        <taxon>Pseudomonadota</taxon>
        <taxon>Alphaproteobacteria</taxon>
        <taxon>Rhodobacterales</taxon>
        <taxon>Roseobacteraceae</taxon>
        <taxon>Roseovarius</taxon>
    </lineage>
</organism>
<dbReference type="AlphaFoldDB" id="A0A1M6VNN2"/>
<dbReference type="RefSeq" id="WP_073194412.1">
    <property type="nucleotide sequence ID" value="NZ_FRBN01000001.1"/>
</dbReference>